<dbReference type="InterPro" id="IPR020612">
    <property type="entry name" value="Methylthiotransferase_CS"/>
</dbReference>
<dbReference type="InterPro" id="IPR038135">
    <property type="entry name" value="Methylthiotransferase_N_sf"/>
</dbReference>
<dbReference type="EC" id="2.8.4.4" evidence="8"/>
<dbReference type="PANTHER" id="PTHR43837">
    <property type="entry name" value="RIBOSOMAL PROTEIN S12 METHYLTHIOTRANSFERASE RIMO"/>
    <property type="match status" value="1"/>
</dbReference>
<dbReference type="GO" id="GO:0103039">
    <property type="term" value="F:protein methylthiotransferase activity"/>
    <property type="evidence" value="ECO:0007669"/>
    <property type="project" value="UniProtKB-EC"/>
</dbReference>
<dbReference type="InterPro" id="IPR005839">
    <property type="entry name" value="Methylthiotransferase"/>
</dbReference>
<feature type="domain" description="TRAM" evidence="9">
    <location>
        <begin position="376"/>
        <end position="450"/>
    </location>
</feature>
<gene>
    <name evidence="8 12" type="primary">rimO</name>
    <name evidence="12" type="ORF">JW984_14770</name>
</gene>
<dbReference type="GO" id="GO:0005840">
    <property type="term" value="C:ribosome"/>
    <property type="evidence" value="ECO:0007669"/>
    <property type="project" value="UniProtKB-KW"/>
</dbReference>
<dbReference type="PANTHER" id="PTHR43837:SF1">
    <property type="entry name" value="RIBOSOMAL PROTEIN US12 METHYLTHIOTRANSFERASE RIMO"/>
    <property type="match status" value="1"/>
</dbReference>
<evidence type="ECO:0000256" key="1">
    <source>
        <dbReference type="ARBA" id="ARBA00022485"/>
    </source>
</evidence>
<dbReference type="SFLD" id="SFLDG01061">
    <property type="entry name" value="methylthiotransferase"/>
    <property type="match status" value="1"/>
</dbReference>
<reference evidence="12" key="1">
    <citation type="journal article" date="2021" name="Environ. Microbiol.">
        <title>Genomic characterization of three novel Desulfobacterota classes expand the metabolic and phylogenetic diversity of the phylum.</title>
        <authorList>
            <person name="Murphy C.L."/>
            <person name="Biggerstaff J."/>
            <person name="Eichhorn A."/>
            <person name="Ewing E."/>
            <person name="Shahan R."/>
            <person name="Soriano D."/>
            <person name="Stewart S."/>
            <person name="VanMol K."/>
            <person name="Walker R."/>
            <person name="Walters P."/>
            <person name="Elshahed M.S."/>
            <person name="Youssef N.H."/>
        </authorList>
    </citation>
    <scope>NUCLEOTIDE SEQUENCE</scope>
    <source>
        <strain evidence="12">Zod_Metabat.24</strain>
    </source>
</reference>
<dbReference type="HAMAP" id="MF_01865">
    <property type="entry name" value="MTTase_RimO"/>
    <property type="match status" value="1"/>
</dbReference>
<keyword evidence="2 8" id="KW-0963">Cytoplasm</keyword>
<dbReference type="InterPro" id="IPR005840">
    <property type="entry name" value="Ribosomal_uS12_MeSTrfase_RimO"/>
</dbReference>
<organism evidence="12 13">
    <name type="scientific">Candidatus Zymogenus saltonus</name>
    <dbReference type="NCBI Taxonomy" id="2844893"/>
    <lineage>
        <taxon>Bacteria</taxon>
        <taxon>Deltaproteobacteria</taxon>
        <taxon>Candidatus Zymogenia</taxon>
        <taxon>Candidatus Zymogeniales</taxon>
        <taxon>Candidatus Zymogenaceae</taxon>
        <taxon>Candidatus Zymogenus</taxon>
    </lineage>
</organism>
<comment type="similarity">
    <text evidence="8">Belongs to the methylthiotransferase family. RimO subfamily.</text>
</comment>
<keyword evidence="7 8" id="KW-0411">Iron-sulfur</keyword>
<dbReference type="InterPro" id="IPR006638">
    <property type="entry name" value="Elp3/MiaA/NifB-like_rSAM"/>
</dbReference>
<dbReference type="GO" id="GO:0005829">
    <property type="term" value="C:cytosol"/>
    <property type="evidence" value="ECO:0007669"/>
    <property type="project" value="TreeGrafter"/>
</dbReference>
<dbReference type="SFLD" id="SFLDF00274">
    <property type="entry name" value="ribosomal_protein_S12_methylth"/>
    <property type="match status" value="1"/>
</dbReference>
<dbReference type="FunFam" id="3.80.30.20:FF:000001">
    <property type="entry name" value="tRNA-2-methylthio-N(6)-dimethylallyladenosine synthase 2"/>
    <property type="match status" value="1"/>
</dbReference>
<dbReference type="PROSITE" id="PS51449">
    <property type="entry name" value="MTTASE_N"/>
    <property type="match status" value="1"/>
</dbReference>
<dbReference type="InterPro" id="IPR013848">
    <property type="entry name" value="Methylthiotransferase_N"/>
</dbReference>
<dbReference type="GO" id="GO:0046872">
    <property type="term" value="F:metal ion binding"/>
    <property type="evidence" value="ECO:0007669"/>
    <property type="project" value="UniProtKB-KW"/>
</dbReference>
<evidence type="ECO:0000259" key="11">
    <source>
        <dbReference type="PROSITE" id="PS51918"/>
    </source>
</evidence>
<dbReference type="Pfam" id="PF18693">
    <property type="entry name" value="TRAM_2"/>
    <property type="match status" value="1"/>
</dbReference>
<evidence type="ECO:0000259" key="9">
    <source>
        <dbReference type="PROSITE" id="PS50926"/>
    </source>
</evidence>
<evidence type="ECO:0000313" key="13">
    <source>
        <dbReference type="Proteomes" id="UP000809273"/>
    </source>
</evidence>
<dbReference type="AlphaFoldDB" id="A0A9D8PR41"/>
<name>A0A9D8PR41_9DELT</name>
<accession>A0A9D8PR41</accession>
<evidence type="ECO:0000256" key="2">
    <source>
        <dbReference type="ARBA" id="ARBA00022490"/>
    </source>
</evidence>
<reference evidence="12" key="2">
    <citation type="submission" date="2021-01" db="EMBL/GenBank/DDBJ databases">
        <authorList>
            <person name="Hahn C.R."/>
            <person name="Youssef N.H."/>
            <person name="Elshahed M."/>
        </authorList>
    </citation>
    <scope>NUCLEOTIDE SEQUENCE</scope>
    <source>
        <strain evidence="12">Zod_Metabat.24</strain>
    </source>
</reference>
<evidence type="ECO:0000259" key="10">
    <source>
        <dbReference type="PROSITE" id="PS51449"/>
    </source>
</evidence>
<evidence type="ECO:0000313" key="12">
    <source>
        <dbReference type="EMBL" id="MBN1574458.1"/>
    </source>
</evidence>
<dbReference type="GO" id="GO:0051539">
    <property type="term" value="F:4 iron, 4 sulfur cluster binding"/>
    <property type="evidence" value="ECO:0007669"/>
    <property type="project" value="UniProtKB-UniRule"/>
</dbReference>
<comment type="caution">
    <text evidence="12">The sequence shown here is derived from an EMBL/GenBank/DDBJ whole genome shotgun (WGS) entry which is preliminary data.</text>
</comment>
<dbReference type="Proteomes" id="UP000809273">
    <property type="component" value="Unassembled WGS sequence"/>
</dbReference>
<dbReference type="Pfam" id="PF04055">
    <property type="entry name" value="Radical_SAM"/>
    <property type="match status" value="1"/>
</dbReference>
<keyword evidence="5 8" id="KW-0479">Metal-binding</keyword>
<sequence>MSKGYFLIALGCDKNIIDAEVMAGRLKREGYCPVGDPAEADIMIVHTCTFVEGATEESIDTILELGSQKGYGKALVVSGCLAQRYPNELAKEIPEVDLILGVGKHTELLEWLGRERIVVSSPEDWDINMMESNTMERIPSTPRHYAFLKVSEGCNNRCSYCVIPLVRGGLRSRPVDDIVAEAGCLREGGIFELNLVAQDLASYGLDLLNGNGLYGLPGLLRSLLDGTDIPWIRLLYLHPKNITSDLIDLVAREERIVSYMDVPVQHCSDTILKSMGRGIEKKGILTLIDEIRSRIEKIYLRTSLIVGYPGEGEGEFKELYNFVRDVKFQNLGVFRYSREEGTRANNMIGHLPEDVIEERYRAIMELQRGISLAENERLVGERVVALIDGISEKGEDESEDPAVFRGRFYGQAPEVDGNIKIRGVGLSSGDVVDVLITGAGHYDLFGEVVKKIVE</sequence>
<evidence type="ECO:0000256" key="8">
    <source>
        <dbReference type="HAMAP-Rule" id="MF_01865"/>
    </source>
</evidence>
<keyword evidence="1 8" id="KW-0004">4Fe-4S</keyword>
<dbReference type="NCBIfam" id="TIGR00089">
    <property type="entry name" value="MiaB/RimO family radical SAM methylthiotransferase"/>
    <property type="match status" value="1"/>
</dbReference>
<dbReference type="Gene3D" id="3.40.50.12160">
    <property type="entry name" value="Methylthiotransferase, N-terminal domain"/>
    <property type="match status" value="1"/>
</dbReference>
<evidence type="ECO:0000256" key="7">
    <source>
        <dbReference type="ARBA" id="ARBA00023014"/>
    </source>
</evidence>
<evidence type="ECO:0000256" key="5">
    <source>
        <dbReference type="ARBA" id="ARBA00022723"/>
    </source>
</evidence>
<dbReference type="GO" id="GO:0006400">
    <property type="term" value="P:tRNA modification"/>
    <property type="evidence" value="ECO:0007669"/>
    <property type="project" value="InterPro"/>
</dbReference>
<dbReference type="NCBIfam" id="TIGR01125">
    <property type="entry name" value="30S ribosomal protein S12 methylthiotransferase RimO"/>
    <property type="match status" value="1"/>
</dbReference>
<dbReference type="EMBL" id="JAFGIX010000080">
    <property type="protein sequence ID" value="MBN1574458.1"/>
    <property type="molecule type" value="Genomic_DNA"/>
</dbReference>
<dbReference type="Pfam" id="PF00919">
    <property type="entry name" value="UPF0004"/>
    <property type="match status" value="1"/>
</dbReference>
<comment type="function">
    <text evidence="8">Catalyzes the methylthiolation of an aspartic acid residue of ribosomal protein uS12.</text>
</comment>
<keyword evidence="3 8" id="KW-0808">Transferase</keyword>
<keyword evidence="12" id="KW-0689">Ribosomal protein</keyword>
<dbReference type="PROSITE" id="PS51918">
    <property type="entry name" value="RADICAL_SAM"/>
    <property type="match status" value="1"/>
</dbReference>
<evidence type="ECO:0000256" key="4">
    <source>
        <dbReference type="ARBA" id="ARBA00022691"/>
    </source>
</evidence>
<comment type="catalytic activity">
    <reaction evidence="8">
        <text>L-aspartate(89)-[ribosomal protein uS12]-hydrogen + (sulfur carrier)-SH + AH2 + 2 S-adenosyl-L-methionine = 3-methylsulfanyl-L-aspartate(89)-[ribosomal protein uS12]-hydrogen + (sulfur carrier)-H + 5'-deoxyadenosine + L-methionine + A + S-adenosyl-L-homocysteine + 2 H(+)</text>
        <dbReference type="Rhea" id="RHEA:37087"/>
        <dbReference type="Rhea" id="RHEA-COMP:10460"/>
        <dbReference type="Rhea" id="RHEA-COMP:10461"/>
        <dbReference type="Rhea" id="RHEA-COMP:14737"/>
        <dbReference type="Rhea" id="RHEA-COMP:14739"/>
        <dbReference type="ChEBI" id="CHEBI:13193"/>
        <dbReference type="ChEBI" id="CHEBI:15378"/>
        <dbReference type="ChEBI" id="CHEBI:17319"/>
        <dbReference type="ChEBI" id="CHEBI:17499"/>
        <dbReference type="ChEBI" id="CHEBI:29917"/>
        <dbReference type="ChEBI" id="CHEBI:29961"/>
        <dbReference type="ChEBI" id="CHEBI:57844"/>
        <dbReference type="ChEBI" id="CHEBI:57856"/>
        <dbReference type="ChEBI" id="CHEBI:59789"/>
        <dbReference type="ChEBI" id="CHEBI:64428"/>
        <dbReference type="ChEBI" id="CHEBI:73599"/>
        <dbReference type="EC" id="2.8.4.4"/>
    </reaction>
</comment>
<feature type="binding site" evidence="8">
    <location>
        <position position="48"/>
    </location>
    <ligand>
        <name>[4Fe-4S] cluster</name>
        <dbReference type="ChEBI" id="CHEBI:49883"/>
        <label>1</label>
    </ligand>
</feature>
<dbReference type="SFLD" id="SFLDS00029">
    <property type="entry name" value="Radical_SAM"/>
    <property type="match status" value="1"/>
</dbReference>
<comment type="cofactor">
    <cofactor evidence="8">
        <name>[4Fe-4S] cluster</name>
        <dbReference type="ChEBI" id="CHEBI:49883"/>
    </cofactor>
    <text evidence="8">Binds 2 [4Fe-4S] clusters. One cluster is coordinated with 3 cysteines and an exchangeable S-adenosyl-L-methionine.</text>
</comment>
<dbReference type="PROSITE" id="PS01278">
    <property type="entry name" value="MTTASE_RADICAL"/>
    <property type="match status" value="1"/>
</dbReference>
<protein>
    <recommendedName>
        <fullName evidence="8">Ribosomal protein uS12 methylthiotransferase RimO</fullName>
        <shortName evidence="8">uS12 MTTase</shortName>
        <shortName evidence="8">uS12 methylthiotransferase</shortName>
        <ecNumber evidence="8">2.8.4.4</ecNumber>
    </recommendedName>
    <alternativeName>
        <fullName evidence="8">Ribosomal protein uS12 (aspartate-C(3))-methylthiotransferase</fullName>
    </alternativeName>
    <alternativeName>
        <fullName evidence="8">Ribosome maturation factor RimO</fullName>
    </alternativeName>
</protein>
<feature type="binding site" evidence="8">
    <location>
        <position position="158"/>
    </location>
    <ligand>
        <name>[4Fe-4S] cluster</name>
        <dbReference type="ChEBI" id="CHEBI:49883"/>
        <label>2</label>
        <note>4Fe-4S-S-AdoMet</note>
    </ligand>
</feature>
<keyword evidence="4 8" id="KW-0949">S-adenosyl-L-methionine</keyword>
<dbReference type="SFLD" id="SFLDG01082">
    <property type="entry name" value="B12-binding_domain_containing"/>
    <property type="match status" value="1"/>
</dbReference>
<dbReference type="GO" id="GO:0035599">
    <property type="term" value="F:aspartic acid methylthiotransferase activity"/>
    <property type="evidence" value="ECO:0007669"/>
    <property type="project" value="TreeGrafter"/>
</dbReference>
<keyword evidence="12" id="KW-0687">Ribonucleoprotein</keyword>
<evidence type="ECO:0000256" key="3">
    <source>
        <dbReference type="ARBA" id="ARBA00022679"/>
    </source>
</evidence>
<dbReference type="InterPro" id="IPR002792">
    <property type="entry name" value="TRAM_dom"/>
</dbReference>
<feature type="binding site" evidence="8">
    <location>
        <position position="80"/>
    </location>
    <ligand>
        <name>[4Fe-4S] cluster</name>
        <dbReference type="ChEBI" id="CHEBI:49883"/>
        <label>1</label>
    </ligand>
</feature>
<dbReference type="InterPro" id="IPR058240">
    <property type="entry name" value="rSAM_sf"/>
</dbReference>
<proteinExistence type="inferred from homology"/>
<dbReference type="SUPFAM" id="SSF102114">
    <property type="entry name" value="Radical SAM enzymes"/>
    <property type="match status" value="1"/>
</dbReference>
<keyword evidence="6 8" id="KW-0408">Iron</keyword>
<dbReference type="SMART" id="SM00729">
    <property type="entry name" value="Elp3"/>
    <property type="match status" value="1"/>
</dbReference>
<feature type="binding site" evidence="8">
    <location>
        <position position="161"/>
    </location>
    <ligand>
        <name>[4Fe-4S] cluster</name>
        <dbReference type="ChEBI" id="CHEBI:49883"/>
        <label>2</label>
        <note>4Fe-4S-S-AdoMet</note>
    </ligand>
</feature>
<feature type="domain" description="Radical SAM core" evidence="11">
    <location>
        <begin position="140"/>
        <end position="373"/>
    </location>
</feature>
<feature type="binding site" evidence="8">
    <location>
        <position position="12"/>
    </location>
    <ligand>
        <name>[4Fe-4S] cluster</name>
        <dbReference type="ChEBI" id="CHEBI:49883"/>
        <label>1</label>
    </ligand>
</feature>
<feature type="binding site" evidence="8">
    <location>
        <position position="154"/>
    </location>
    <ligand>
        <name>[4Fe-4S] cluster</name>
        <dbReference type="ChEBI" id="CHEBI:49883"/>
        <label>2</label>
        <note>4Fe-4S-S-AdoMet</note>
    </ligand>
</feature>
<dbReference type="InterPro" id="IPR007197">
    <property type="entry name" value="rSAM"/>
</dbReference>
<dbReference type="PROSITE" id="PS50926">
    <property type="entry name" value="TRAM"/>
    <property type="match status" value="1"/>
</dbReference>
<dbReference type="CDD" id="cd01335">
    <property type="entry name" value="Radical_SAM"/>
    <property type="match status" value="1"/>
</dbReference>
<evidence type="ECO:0000256" key="6">
    <source>
        <dbReference type="ARBA" id="ARBA00023004"/>
    </source>
</evidence>
<dbReference type="InterPro" id="IPR023404">
    <property type="entry name" value="rSAM_horseshoe"/>
</dbReference>
<comment type="subcellular location">
    <subcellularLocation>
        <location evidence="8">Cytoplasm</location>
    </subcellularLocation>
</comment>
<feature type="domain" description="MTTase N-terminal" evidence="10">
    <location>
        <begin position="3"/>
        <end position="117"/>
    </location>
</feature>
<dbReference type="Gene3D" id="2.40.50.140">
    <property type="entry name" value="Nucleic acid-binding proteins"/>
    <property type="match status" value="1"/>
</dbReference>
<dbReference type="Gene3D" id="3.80.30.20">
    <property type="entry name" value="tm_1862 like domain"/>
    <property type="match status" value="1"/>
</dbReference>
<dbReference type="InterPro" id="IPR012340">
    <property type="entry name" value="NA-bd_OB-fold"/>
</dbReference>